<accession>A0ABR8VNS2</accession>
<comment type="caution">
    <text evidence="1">The sequence shown here is derived from an EMBL/GenBank/DDBJ whole genome shotgun (WGS) entry which is preliminary data.</text>
</comment>
<dbReference type="Proteomes" id="UP000648182">
    <property type="component" value="Unassembled WGS sequence"/>
</dbReference>
<proteinExistence type="predicted"/>
<name>A0ABR8VNS2_9BACI</name>
<evidence type="ECO:0000313" key="2">
    <source>
        <dbReference type="Proteomes" id="UP000648182"/>
    </source>
</evidence>
<organism evidence="1 2">
    <name type="scientific">Bacillus norwichensis</name>
    <dbReference type="NCBI Taxonomy" id="2762217"/>
    <lineage>
        <taxon>Bacteria</taxon>
        <taxon>Bacillati</taxon>
        <taxon>Bacillota</taxon>
        <taxon>Bacilli</taxon>
        <taxon>Bacillales</taxon>
        <taxon>Bacillaceae</taxon>
        <taxon>Bacillus</taxon>
    </lineage>
</organism>
<reference evidence="1 2" key="1">
    <citation type="submission" date="2020-08" db="EMBL/GenBank/DDBJ databases">
        <title>A Genomic Blueprint of the Chicken Gut Microbiome.</title>
        <authorList>
            <person name="Gilroy R."/>
            <person name="Ravi A."/>
            <person name="Getino M."/>
            <person name="Pursley I."/>
            <person name="Horton D.L."/>
            <person name="Alikhan N.-F."/>
            <person name="Baker D."/>
            <person name="Gharbi K."/>
            <person name="Hall N."/>
            <person name="Watson M."/>
            <person name="Adriaenssens E.M."/>
            <person name="Foster-Nyarko E."/>
            <person name="Jarju S."/>
            <person name="Secka A."/>
            <person name="Antonio M."/>
            <person name="Oren A."/>
            <person name="Chaudhuri R."/>
            <person name="La Ragione R.M."/>
            <person name="Hildebrand F."/>
            <person name="Pallen M.J."/>
        </authorList>
    </citation>
    <scope>NUCLEOTIDE SEQUENCE [LARGE SCALE GENOMIC DNA]</scope>
    <source>
        <strain evidence="1 2">Sa1BUA2</strain>
    </source>
</reference>
<dbReference type="EMBL" id="JACSPV010000030">
    <property type="protein sequence ID" value="MBD8006413.1"/>
    <property type="molecule type" value="Genomic_DNA"/>
</dbReference>
<evidence type="ECO:0000313" key="1">
    <source>
        <dbReference type="EMBL" id="MBD8006413.1"/>
    </source>
</evidence>
<evidence type="ECO:0008006" key="3">
    <source>
        <dbReference type="Google" id="ProtNLM"/>
    </source>
</evidence>
<sequence length="222" mass="26197">MEYTRTDKDYPVSWEINDDLEFIMLSDFTEDVQEIMKKYTNSKRFTVKFPIKAFHGSEESYNDGYLDGTFYEVDNTHHIPFEVFMYCMGSKEIGSTGFYLYSYLKMKNQIFEGGYDVSMKTLAEDSGLSYSVMVRTLSNLRKFNLVEAIHNQKFFCLTLEDGKRRANTYITNDYELFDDKPKQYKKMKVVSVEDYAALKELEEKKKKDKEGRVNIALEELPY</sequence>
<protein>
    <recommendedName>
        <fullName evidence="3">Replication protein</fullName>
    </recommendedName>
</protein>
<keyword evidence="2" id="KW-1185">Reference proteome</keyword>
<gene>
    <name evidence="1" type="ORF">H9631_15130</name>
</gene>
<dbReference type="RefSeq" id="WP_191814226.1">
    <property type="nucleotide sequence ID" value="NZ_JACSPV010000030.1"/>
</dbReference>